<sequence>MFEYAVDKDSELAGLLQKGKGYRIKLATRDLGIKWWTYVDDPSLPIDDKILSRPSETPRLVNSKPSAGHAGFKVVDCVPWPPNISTHLSLIAATDTTPTLLEICIANPTSQPISIQFRGTQRYLAPRDLLGDRTTTRPKLYRTLEPEAPLSSFGLAITNATTKATIPTHRPRPGCLGLTAGNIDPRPRSKDLFTLEPGQQILRHIALDPILYGHDDGVYIVGLREQRFWWCVGSKEDICEEDDDDARVEKELFSRDIPPLVIKSGDTVELKVVNGEVVEE</sequence>
<accession>A0A9N8KVC3</accession>
<keyword evidence="2" id="KW-1185">Reference proteome</keyword>
<dbReference type="AlphaFoldDB" id="A0A9N8KVC3"/>
<dbReference type="OrthoDB" id="5272229at2759"/>
<reference evidence="1" key="1">
    <citation type="submission" date="2020-06" db="EMBL/GenBank/DDBJ databases">
        <authorList>
            <person name="Onetto C."/>
        </authorList>
    </citation>
    <scope>NUCLEOTIDE SEQUENCE</scope>
</reference>
<organism evidence="1 2">
    <name type="scientific">Aureobasidium uvarum</name>
    <dbReference type="NCBI Taxonomy" id="2773716"/>
    <lineage>
        <taxon>Eukaryota</taxon>
        <taxon>Fungi</taxon>
        <taxon>Dikarya</taxon>
        <taxon>Ascomycota</taxon>
        <taxon>Pezizomycotina</taxon>
        <taxon>Dothideomycetes</taxon>
        <taxon>Dothideomycetidae</taxon>
        <taxon>Dothideales</taxon>
        <taxon>Saccotheciaceae</taxon>
        <taxon>Aureobasidium</taxon>
    </lineage>
</organism>
<evidence type="ECO:0000313" key="1">
    <source>
        <dbReference type="EMBL" id="CAD0114465.1"/>
    </source>
</evidence>
<name>A0A9N8KVC3_9PEZI</name>
<comment type="caution">
    <text evidence="1">The sequence shown here is derived from an EMBL/GenBank/DDBJ whole genome shotgun (WGS) entry which is preliminary data.</text>
</comment>
<dbReference type="Proteomes" id="UP000745764">
    <property type="component" value="Unassembled WGS sequence"/>
</dbReference>
<proteinExistence type="predicted"/>
<evidence type="ECO:0000313" key="2">
    <source>
        <dbReference type="Proteomes" id="UP000745764"/>
    </source>
</evidence>
<gene>
    <name evidence="1" type="ORF">AWRI4620_LOCUS8720</name>
</gene>
<protein>
    <submittedName>
        <fullName evidence="1">Uncharacterized protein</fullName>
    </submittedName>
</protein>
<dbReference type="EMBL" id="CAINUL010000017">
    <property type="protein sequence ID" value="CAD0114465.1"/>
    <property type="molecule type" value="Genomic_DNA"/>
</dbReference>